<accession>A0A382EHM8</accession>
<evidence type="ECO:0000313" key="1">
    <source>
        <dbReference type="EMBL" id="SVB49985.1"/>
    </source>
</evidence>
<sequence length="37" mass="4276">MDGLVDNFNGQGFRDEIQYTANPYNEEQSFRSGYSEP</sequence>
<proteinExistence type="predicted"/>
<reference evidence="1" key="1">
    <citation type="submission" date="2018-05" db="EMBL/GenBank/DDBJ databases">
        <authorList>
            <person name="Lanie J.A."/>
            <person name="Ng W.-L."/>
            <person name="Kazmierczak K.M."/>
            <person name="Andrzejewski T.M."/>
            <person name="Davidsen T.M."/>
            <person name="Wayne K.J."/>
            <person name="Tettelin H."/>
            <person name="Glass J.I."/>
            <person name="Rusch D."/>
            <person name="Podicherti R."/>
            <person name="Tsui H.-C.T."/>
            <person name="Winkler M.E."/>
        </authorList>
    </citation>
    <scope>NUCLEOTIDE SEQUENCE</scope>
</reference>
<organism evidence="1">
    <name type="scientific">marine metagenome</name>
    <dbReference type="NCBI Taxonomy" id="408172"/>
    <lineage>
        <taxon>unclassified sequences</taxon>
        <taxon>metagenomes</taxon>
        <taxon>ecological metagenomes</taxon>
    </lineage>
</organism>
<dbReference type="EMBL" id="UINC01044470">
    <property type="protein sequence ID" value="SVB49985.1"/>
    <property type="molecule type" value="Genomic_DNA"/>
</dbReference>
<protein>
    <submittedName>
        <fullName evidence="1">Uncharacterized protein</fullName>
    </submittedName>
</protein>
<name>A0A382EHM8_9ZZZZ</name>
<dbReference type="AlphaFoldDB" id="A0A382EHM8"/>
<gene>
    <name evidence="1" type="ORF">METZ01_LOCUS202839</name>
</gene>